<reference evidence="2" key="1">
    <citation type="submission" date="2018-06" db="EMBL/GenBank/DDBJ databases">
        <authorList>
            <person name="Zhirakovskaya E."/>
        </authorList>
    </citation>
    <scope>NUCLEOTIDE SEQUENCE</scope>
</reference>
<dbReference type="AlphaFoldDB" id="A0A3B1D8U2"/>
<accession>A0A3B1D8U2</accession>
<protein>
    <submittedName>
        <fullName evidence="2">Uncharacterized protein</fullName>
    </submittedName>
</protein>
<evidence type="ECO:0000313" key="2">
    <source>
        <dbReference type="EMBL" id="VAX25097.1"/>
    </source>
</evidence>
<feature type="non-terminal residue" evidence="2">
    <location>
        <position position="1"/>
    </location>
</feature>
<dbReference type="EMBL" id="UOGD01000290">
    <property type="protein sequence ID" value="VAX25097.1"/>
    <property type="molecule type" value="Genomic_DNA"/>
</dbReference>
<sequence length="59" mass="7088">KYQKMNKQKKEIPMVSIKSRRLQQLTMEAPISRSNMKKRRAMIESQSSTRDEKYEIINT</sequence>
<feature type="region of interest" description="Disordered" evidence="1">
    <location>
        <begin position="28"/>
        <end position="59"/>
    </location>
</feature>
<evidence type="ECO:0000256" key="1">
    <source>
        <dbReference type="SAM" id="MobiDB-lite"/>
    </source>
</evidence>
<name>A0A3B1D8U2_9ZZZZ</name>
<feature type="compositionally biased region" description="Basic and acidic residues" evidence="1">
    <location>
        <begin position="49"/>
        <end position="59"/>
    </location>
</feature>
<proteinExistence type="predicted"/>
<gene>
    <name evidence="2" type="ORF">MNBD_IGNAVI01-52</name>
</gene>
<organism evidence="2">
    <name type="scientific">hydrothermal vent metagenome</name>
    <dbReference type="NCBI Taxonomy" id="652676"/>
    <lineage>
        <taxon>unclassified sequences</taxon>
        <taxon>metagenomes</taxon>
        <taxon>ecological metagenomes</taxon>
    </lineage>
</organism>